<keyword evidence="1" id="KW-0472">Membrane</keyword>
<evidence type="ECO:0000313" key="2">
    <source>
        <dbReference type="EMBL" id="KAF7826594.1"/>
    </source>
</evidence>
<keyword evidence="3" id="KW-1185">Reference proteome</keyword>
<sequence length="599" mass="66159">MAGGIGWRQSHGLHSFRWWRAVLRGVNSGKRRAVSGDGIDRWCPTSLIREYPISSPLSCMSPVSSIDSLCRCCLGSFSLAFNLVGALSISPCRSYLASWFLSEIEIAHLEEQVIGLEIRLRKRLIRGKTVPDWESFRAQLEQLNLGFEYDSSSMRIDLWMAFCSETLEEDDVDEIDRCDDPADVSQHIPLSNGSVPANFALPPTIDFLVADIPNYVATYTPPAISFPPLSDATIVEDALAGDRAIPAIRNVEGSLACEEFDASFLCPFIVLLLLAFDYRLFLDLDYYMGFMMYGTCTYDPMSIPVPSALLLGRKRKVVAILFILLAIYMSDSGLPFLVSGFAAVLLGFCTLGYFHSIARFLCENGPFYPASSWSIFPQQALPPCRFRHLVFACFFRKNESGTRAAPLYCRSVLLCRRAAALCCRATPLCCRAASLCCRAASLCYRAAPLCYRAAALTYRAAALTYRALLCCRAASLFCRLLRFVVKLLSALLSSHSALLSSHSALLSGRSALLSGHSTLPLGRSVLLWSHSALLSSHSALSSGRSILLWSHSTLLTGRSCFTLGSLRFAVEPLHFAAEPLCFFVVLLMSIRSFHHILHL</sequence>
<gene>
    <name evidence="2" type="ORF">G2W53_017758</name>
</gene>
<feature type="transmembrane region" description="Helical" evidence="1">
    <location>
        <begin position="262"/>
        <end position="282"/>
    </location>
</feature>
<evidence type="ECO:0000313" key="3">
    <source>
        <dbReference type="Proteomes" id="UP000634136"/>
    </source>
</evidence>
<proteinExistence type="predicted"/>
<keyword evidence="2" id="KW-0969">Cilium</keyword>
<keyword evidence="2" id="KW-0282">Flagellum</keyword>
<dbReference type="Proteomes" id="UP000634136">
    <property type="component" value="Unassembled WGS sequence"/>
</dbReference>
<keyword evidence="1" id="KW-1133">Transmembrane helix</keyword>
<dbReference type="AlphaFoldDB" id="A0A834WR30"/>
<dbReference type="EMBL" id="JAAIUW010000006">
    <property type="protein sequence ID" value="KAF7826594.1"/>
    <property type="molecule type" value="Genomic_DNA"/>
</dbReference>
<organism evidence="2 3">
    <name type="scientific">Senna tora</name>
    <dbReference type="NCBI Taxonomy" id="362788"/>
    <lineage>
        <taxon>Eukaryota</taxon>
        <taxon>Viridiplantae</taxon>
        <taxon>Streptophyta</taxon>
        <taxon>Embryophyta</taxon>
        <taxon>Tracheophyta</taxon>
        <taxon>Spermatophyta</taxon>
        <taxon>Magnoliopsida</taxon>
        <taxon>eudicotyledons</taxon>
        <taxon>Gunneridae</taxon>
        <taxon>Pentapetalae</taxon>
        <taxon>rosids</taxon>
        <taxon>fabids</taxon>
        <taxon>Fabales</taxon>
        <taxon>Fabaceae</taxon>
        <taxon>Caesalpinioideae</taxon>
        <taxon>Cassia clade</taxon>
        <taxon>Senna</taxon>
    </lineage>
</organism>
<keyword evidence="2" id="KW-0966">Cell projection</keyword>
<name>A0A834WR30_9FABA</name>
<comment type="caution">
    <text evidence="2">The sequence shown here is derived from an EMBL/GenBank/DDBJ whole genome shotgun (WGS) entry which is preliminary data.</text>
</comment>
<keyword evidence="1" id="KW-0812">Transmembrane</keyword>
<reference evidence="2" key="1">
    <citation type="submission" date="2020-09" db="EMBL/GenBank/DDBJ databases">
        <title>Genome-Enabled Discovery of Anthraquinone Biosynthesis in Senna tora.</title>
        <authorList>
            <person name="Kang S.-H."/>
            <person name="Pandey R.P."/>
            <person name="Lee C.-M."/>
            <person name="Sim J.-S."/>
            <person name="Jeong J.-T."/>
            <person name="Choi B.-S."/>
            <person name="Jung M."/>
            <person name="Ginzburg D."/>
            <person name="Zhao K."/>
            <person name="Won S.Y."/>
            <person name="Oh T.-J."/>
            <person name="Yu Y."/>
            <person name="Kim N.-H."/>
            <person name="Lee O.R."/>
            <person name="Lee T.-H."/>
            <person name="Bashyal P."/>
            <person name="Kim T.-S."/>
            <person name="Lee W.-H."/>
            <person name="Kawkins C."/>
            <person name="Kim C.-K."/>
            <person name="Kim J.S."/>
            <person name="Ahn B.O."/>
            <person name="Rhee S.Y."/>
            <person name="Sohng J.K."/>
        </authorList>
    </citation>
    <scope>NUCLEOTIDE SEQUENCE</scope>
    <source>
        <tissue evidence="2">Leaf</tissue>
    </source>
</reference>
<protein>
    <submittedName>
        <fullName evidence="2">Flagellar attachment zone protein 1-like</fullName>
    </submittedName>
</protein>
<accession>A0A834WR30</accession>
<evidence type="ECO:0000256" key="1">
    <source>
        <dbReference type="SAM" id="Phobius"/>
    </source>
</evidence>
<feature type="transmembrane region" description="Helical" evidence="1">
    <location>
        <begin position="317"/>
        <end position="334"/>
    </location>
</feature>